<dbReference type="EMBL" id="CM042043">
    <property type="protein sequence ID" value="KAI3695380.1"/>
    <property type="molecule type" value="Genomic_DNA"/>
</dbReference>
<accession>A0ACB8ZGZ1</accession>
<proteinExistence type="predicted"/>
<protein>
    <submittedName>
        <fullName evidence="1">Uncharacterized protein</fullName>
    </submittedName>
</protein>
<evidence type="ECO:0000313" key="1">
    <source>
        <dbReference type="EMBL" id="KAI3695380.1"/>
    </source>
</evidence>
<gene>
    <name evidence="1" type="ORF">L1987_78377</name>
</gene>
<sequence>MIVSRICDSSINNQWPNSGISLEDLMISEGNAHAQQMEFPRFSYFLDVLNNGDTSEQKFRQIKTKYSGQESSQGLNLPDSPFASGLGGEISTTI</sequence>
<name>A0ACB8ZGZ1_9ASTR</name>
<evidence type="ECO:0000313" key="2">
    <source>
        <dbReference type="Proteomes" id="UP001056120"/>
    </source>
</evidence>
<reference evidence="2" key="1">
    <citation type="journal article" date="2022" name="Mol. Ecol. Resour.">
        <title>The genomes of chicory, endive, great burdock and yacon provide insights into Asteraceae palaeo-polyploidization history and plant inulin production.</title>
        <authorList>
            <person name="Fan W."/>
            <person name="Wang S."/>
            <person name="Wang H."/>
            <person name="Wang A."/>
            <person name="Jiang F."/>
            <person name="Liu H."/>
            <person name="Zhao H."/>
            <person name="Xu D."/>
            <person name="Zhang Y."/>
        </authorList>
    </citation>
    <scope>NUCLEOTIDE SEQUENCE [LARGE SCALE GENOMIC DNA]</scope>
    <source>
        <strain evidence="2">cv. Yunnan</strain>
    </source>
</reference>
<keyword evidence="2" id="KW-1185">Reference proteome</keyword>
<dbReference type="Proteomes" id="UP001056120">
    <property type="component" value="Linkage Group LG26"/>
</dbReference>
<organism evidence="1 2">
    <name type="scientific">Smallanthus sonchifolius</name>
    <dbReference type="NCBI Taxonomy" id="185202"/>
    <lineage>
        <taxon>Eukaryota</taxon>
        <taxon>Viridiplantae</taxon>
        <taxon>Streptophyta</taxon>
        <taxon>Embryophyta</taxon>
        <taxon>Tracheophyta</taxon>
        <taxon>Spermatophyta</taxon>
        <taxon>Magnoliopsida</taxon>
        <taxon>eudicotyledons</taxon>
        <taxon>Gunneridae</taxon>
        <taxon>Pentapetalae</taxon>
        <taxon>asterids</taxon>
        <taxon>campanulids</taxon>
        <taxon>Asterales</taxon>
        <taxon>Asteraceae</taxon>
        <taxon>Asteroideae</taxon>
        <taxon>Heliantheae alliance</taxon>
        <taxon>Millerieae</taxon>
        <taxon>Smallanthus</taxon>
    </lineage>
</organism>
<reference evidence="1 2" key="2">
    <citation type="journal article" date="2022" name="Mol. Ecol. Resour.">
        <title>The genomes of chicory, endive, great burdock and yacon provide insights into Asteraceae paleo-polyploidization history and plant inulin production.</title>
        <authorList>
            <person name="Fan W."/>
            <person name="Wang S."/>
            <person name="Wang H."/>
            <person name="Wang A."/>
            <person name="Jiang F."/>
            <person name="Liu H."/>
            <person name="Zhao H."/>
            <person name="Xu D."/>
            <person name="Zhang Y."/>
        </authorList>
    </citation>
    <scope>NUCLEOTIDE SEQUENCE [LARGE SCALE GENOMIC DNA]</scope>
    <source>
        <strain evidence="2">cv. Yunnan</strain>
        <tissue evidence="1">Leaves</tissue>
    </source>
</reference>
<comment type="caution">
    <text evidence="1">The sequence shown here is derived from an EMBL/GenBank/DDBJ whole genome shotgun (WGS) entry which is preliminary data.</text>
</comment>